<organism evidence="1 2">
    <name type="scientific">Brasilonema sennae CENA114</name>
    <dbReference type="NCBI Taxonomy" id="415709"/>
    <lineage>
        <taxon>Bacteria</taxon>
        <taxon>Bacillati</taxon>
        <taxon>Cyanobacteriota</taxon>
        <taxon>Cyanophyceae</taxon>
        <taxon>Nostocales</taxon>
        <taxon>Scytonemataceae</taxon>
        <taxon>Brasilonema</taxon>
        <taxon>Bromeliae group (in: Brasilonema)</taxon>
    </lineage>
</organism>
<sequence>MENEAEFHVHKLNVIAVGRKLLLNNFVSKLKFQWYLSHQNLFIPGLPCGNLPARSPDLNQKLPQTD</sequence>
<proteinExistence type="predicted"/>
<name>A0A856MHU0_9CYAN</name>
<keyword evidence="2" id="KW-1185">Reference proteome</keyword>
<dbReference type="AlphaFoldDB" id="A0A856MHU0"/>
<dbReference type="KEGG" id="bsen:DP114_13010"/>
<protein>
    <submittedName>
        <fullName evidence="1">Uncharacterized protein</fullName>
    </submittedName>
</protein>
<accession>A0A856MHU0</accession>
<reference evidence="1 2" key="1">
    <citation type="submission" date="2018-06" db="EMBL/GenBank/DDBJ databases">
        <title>Comparative genomics of Brasilonema spp. strains.</title>
        <authorList>
            <person name="Alvarenga D.O."/>
            <person name="Fiore M.F."/>
            <person name="Varani A.M."/>
        </authorList>
    </citation>
    <scope>NUCLEOTIDE SEQUENCE [LARGE SCALE GENOMIC DNA]</scope>
    <source>
        <strain evidence="1 2">CENA114</strain>
    </source>
</reference>
<dbReference type="Proteomes" id="UP000503129">
    <property type="component" value="Chromosome"/>
</dbReference>
<dbReference type="EMBL" id="CP030118">
    <property type="protein sequence ID" value="QDL08687.1"/>
    <property type="molecule type" value="Genomic_DNA"/>
</dbReference>
<evidence type="ECO:0000313" key="2">
    <source>
        <dbReference type="Proteomes" id="UP000503129"/>
    </source>
</evidence>
<gene>
    <name evidence="1" type="ORF">DP114_13010</name>
</gene>
<evidence type="ECO:0000313" key="1">
    <source>
        <dbReference type="EMBL" id="QDL08687.1"/>
    </source>
</evidence>